<dbReference type="SMART" id="SM00014">
    <property type="entry name" value="acidPPc"/>
    <property type="match status" value="1"/>
</dbReference>
<evidence type="ECO:0000259" key="8">
    <source>
        <dbReference type="SMART" id="SM00014"/>
    </source>
</evidence>
<protein>
    <submittedName>
        <fullName evidence="9">PAP2 superfamily</fullName>
    </submittedName>
</protein>
<feature type="transmembrane region" description="Helical" evidence="7">
    <location>
        <begin position="21"/>
        <end position="39"/>
    </location>
</feature>
<accession>A0ABQ9X8J5</accession>
<dbReference type="InterPro" id="IPR043216">
    <property type="entry name" value="PAP-like"/>
</dbReference>
<feature type="transmembrane region" description="Helical" evidence="7">
    <location>
        <begin position="94"/>
        <end position="116"/>
    </location>
</feature>
<evidence type="ECO:0000313" key="10">
    <source>
        <dbReference type="Proteomes" id="UP001281761"/>
    </source>
</evidence>
<keyword evidence="5 7" id="KW-0472">Membrane</keyword>
<dbReference type="SUPFAM" id="SSF48317">
    <property type="entry name" value="Acid phosphatase/Vanadium-dependent haloperoxidase"/>
    <property type="match status" value="1"/>
</dbReference>
<feature type="domain" description="Phosphatidic acid phosphatase type 2/haloperoxidase" evidence="8">
    <location>
        <begin position="99"/>
        <end position="294"/>
    </location>
</feature>
<organism evidence="9 10">
    <name type="scientific">Blattamonas nauphoetae</name>
    <dbReference type="NCBI Taxonomy" id="2049346"/>
    <lineage>
        <taxon>Eukaryota</taxon>
        <taxon>Metamonada</taxon>
        <taxon>Preaxostyla</taxon>
        <taxon>Oxymonadida</taxon>
        <taxon>Blattamonas</taxon>
    </lineage>
</organism>
<feature type="transmembrane region" description="Helical" evidence="7">
    <location>
        <begin position="246"/>
        <end position="267"/>
    </location>
</feature>
<evidence type="ECO:0000256" key="5">
    <source>
        <dbReference type="ARBA" id="ARBA00023136"/>
    </source>
</evidence>
<feature type="region of interest" description="Disordered" evidence="6">
    <location>
        <begin position="211"/>
        <end position="236"/>
    </location>
</feature>
<evidence type="ECO:0000256" key="3">
    <source>
        <dbReference type="ARBA" id="ARBA00022692"/>
    </source>
</evidence>
<dbReference type="PANTHER" id="PTHR10165">
    <property type="entry name" value="LIPID PHOSPHATE PHOSPHATASE"/>
    <property type="match status" value="1"/>
</dbReference>
<dbReference type="InterPro" id="IPR036938">
    <property type="entry name" value="PAP2/HPO_sf"/>
</dbReference>
<sequence>MHSREVKRTTPRISSGACWRFLRNLSASILPFFACFLYFERPDARPFNISWPHIQKPHVENEFVSTKLLCLTSFVIAGISCIVYTVTSRSPRRTFFCSLLGYLGGLAFVEALTVVLKTRVLRFRPDFLDRCKPDKESMLRLTNEVTGEFLDTLTTDIICTGSAKAIREGRHSFPSGHASLSAWSGFFAATLCLCRLYQYLNRDIIGHHLRETKSDQTQTPNTTPVSPTSPETAPPRRIINPRDCSMLIALFLMSFMTIFGSIIVSVSRVANHWHHPSDVFVGYAFGLAGGLISGGMTVALEDDEDYLYNKNSVN</sequence>
<feature type="transmembrane region" description="Helical" evidence="7">
    <location>
        <begin position="180"/>
        <end position="200"/>
    </location>
</feature>
<comment type="subcellular location">
    <subcellularLocation>
        <location evidence="1">Membrane</location>
        <topology evidence="1">Multi-pass membrane protein</topology>
    </subcellularLocation>
</comment>
<comment type="caution">
    <text evidence="9">The sequence shown here is derived from an EMBL/GenBank/DDBJ whole genome shotgun (WGS) entry which is preliminary data.</text>
</comment>
<feature type="compositionally biased region" description="Low complexity" evidence="6">
    <location>
        <begin position="217"/>
        <end position="231"/>
    </location>
</feature>
<proteinExistence type="inferred from homology"/>
<evidence type="ECO:0000256" key="6">
    <source>
        <dbReference type="SAM" id="MobiDB-lite"/>
    </source>
</evidence>
<dbReference type="InterPro" id="IPR000326">
    <property type="entry name" value="PAP2/HPO"/>
</dbReference>
<comment type="similarity">
    <text evidence="2">Belongs to the PA-phosphatase related phosphoesterase family.</text>
</comment>
<evidence type="ECO:0000313" key="9">
    <source>
        <dbReference type="EMBL" id="KAK2946992.1"/>
    </source>
</evidence>
<feature type="transmembrane region" description="Helical" evidence="7">
    <location>
        <begin position="66"/>
        <end position="87"/>
    </location>
</feature>
<keyword evidence="3 7" id="KW-0812">Transmembrane</keyword>
<feature type="transmembrane region" description="Helical" evidence="7">
    <location>
        <begin position="279"/>
        <end position="300"/>
    </location>
</feature>
<evidence type="ECO:0000256" key="2">
    <source>
        <dbReference type="ARBA" id="ARBA00008816"/>
    </source>
</evidence>
<dbReference type="Pfam" id="PF01569">
    <property type="entry name" value="PAP2"/>
    <property type="match status" value="1"/>
</dbReference>
<keyword evidence="4 7" id="KW-1133">Transmembrane helix</keyword>
<dbReference type="EMBL" id="JARBJD010000213">
    <property type="protein sequence ID" value="KAK2946992.1"/>
    <property type="molecule type" value="Genomic_DNA"/>
</dbReference>
<dbReference type="Gene3D" id="1.20.144.10">
    <property type="entry name" value="Phosphatidic acid phosphatase type 2/haloperoxidase"/>
    <property type="match status" value="1"/>
</dbReference>
<evidence type="ECO:0000256" key="1">
    <source>
        <dbReference type="ARBA" id="ARBA00004141"/>
    </source>
</evidence>
<dbReference type="PANTHER" id="PTHR10165:SF35">
    <property type="entry name" value="RE23632P"/>
    <property type="match status" value="1"/>
</dbReference>
<name>A0ABQ9X8J5_9EUKA</name>
<reference evidence="9 10" key="1">
    <citation type="journal article" date="2022" name="bioRxiv">
        <title>Genomics of Preaxostyla Flagellates Illuminates Evolutionary Transitions and the Path Towards Mitochondrial Loss.</title>
        <authorList>
            <person name="Novak L.V.F."/>
            <person name="Treitli S.C."/>
            <person name="Pyrih J."/>
            <person name="Halakuc P."/>
            <person name="Pipaliya S.V."/>
            <person name="Vacek V."/>
            <person name="Brzon O."/>
            <person name="Soukal P."/>
            <person name="Eme L."/>
            <person name="Dacks J.B."/>
            <person name="Karnkowska A."/>
            <person name="Elias M."/>
            <person name="Hampl V."/>
        </authorList>
    </citation>
    <scope>NUCLEOTIDE SEQUENCE [LARGE SCALE GENOMIC DNA]</scope>
    <source>
        <strain evidence="9">NAU3</strain>
        <tissue evidence="9">Gut</tissue>
    </source>
</reference>
<gene>
    <name evidence="9" type="ORF">BLNAU_18078</name>
</gene>
<keyword evidence="10" id="KW-1185">Reference proteome</keyword>
<evidence type="ECO:0000256" key="4">
    <source>
        <dbReference type="ARBA" id="ARBA00022989"/>
    </source>
</evidence>
<dbReference type="Proteomes" id="UP001281761">
    <property type="component" value="Unassembled WGS sequence"/>
</dbReference>
<evidence type="ECO:0000256" key="7">
    <source>
        <dbReference type="SAM" id="Phobius"/>
    </source>
</evidence>